<dbReference type="EMBL" id="AWTN01000056">
    <property type="protein sequence ID" value="KGG95544.1"/>
    <property type="molecule type" value="Genomic_DNA"/>
</dbReference>
<dbReference type="Proteomes" id="UP000029567">
    <property type="component" value="Unassembled WGS sequence"/>
</dbReference>
<dbReference type="Proteomes" id="UP000029549">
    <property type="component" value="Unassembled WGS sequence"/>
</dbReference>
<name>A0A0E3BHT4_9BURK</name>
<dbReference type="AlphaFoldDB" id="A0A0E3BHT4"/>
<keyword evidence="1" id="KW-0732">Signal</keyword>
<proteinExistence type="predicted"/>
<sequence length="153" mass="16336">MSHFSFARSASLVALAVIPMASWAIHGTEGVEWGAPPPVLAKGAKFAVLLGDPNQPGPYVVRLSVPAGYRVLPHWHSQAENVTVISGTVMIGMGDKWDSKALKVQKAGSFGSIPAKANHFAMFKVPTVIQIHGEGPFDLNYVDPADDPQKAHK</sequence>
<dbReference type="InterPro" id="IPR014710">
    <property type="entry name" value="RmlC-like_jellyroll"/>
</dbReference>
<dbReference type="EMBL" id="AWTP01000144">
    <property type="protein sequence ID" value="KGH06521.1"/>
    <property type="molecule type" value="Genomic_DNA"/>
</dbReference>
<protein>
    <submittedName>
        <fullName evidence="2">Signal peptide protein</fullName>
    </submittedName>
</protein>
<dbReference type="InterPro" id="IPR011051">
    <property type="entry name" value="RmlC_Cupin_sf"/>
</dbReference>
<evidence type="ECO:0000313" key="4">
    <source>
        <dbReference type="Proteomes" id="UP000029549"/>
    </source>
</evidence>
<feature type="chain" id="PRO_5007399848" evidence="1">
    <location>
        <begin position="25"/>
        <end position="153"/>
    </location>
</feature>
<feature type="signal peptide" evidence="1">
    <location>
        <begin position="1"/>
        <end position="24"/>
    </location>
</feature>
<comment type="caution">
    <text evidence="2">The sequence shown here is derived from an EMBL/GenBank/DDBJ whole genome shotgun (WGS) entry which is preliminary data.</text>
</comment>
<dbReference type="RefSeq" id="WP_034378205.1">
    <property type="nucleotide sequence ID" value="NZ_AWTM01000087.1"/>
</dbReference>
<accession>A0A0E3BHT4</accession>
<evidence type="ECO:0000313" key="2">
    <source>
        <dbReference type="EMBL" id="KGG95544.1"/>
    </source>
</evidence>
<organism evidence="2 5">
    <name type="scientific">Comamonas thiooxydans</name>
    <dbReference type="NCBI Taxonomy" id="363952"/>
    <lineage>
        <taxon>Bacteria</taxon>
        <taxon>Pseudomonadati</taxon>
        <taxon>Pseudomonadota</taxon>
        <taxon>Betaproteobacteria</taxon>
        <taxon>Burkholderiales</taxon>
        <taxon>Comamonadaceae</taxon>
        <taxon>Comamonas</taxon>
    </lineage>
</organism>
<reference evidence="4 5" key="1">
    <citation type="submission" date="2013-09" db="EMBL/GenBank/DDBJ databases">
        <title>High correlation between genotypes and phenotypes of environmental bacteria Comamonas testosteroni strains.</title>
        <authorList>
            <person name="Liu L."/>
            <person name="Zhu W."/>
            <person name="Xia X."/>
            <person name="Xu B."/>
            <person name="Luo M."/>
            <person name="Wang G."/>
        </authorList>
    </citation>
    <scope>NUCLEOTIDE SEQUENCE [LARGE SCALE GENOMIC DNA]</scope>
    <source>
        <strain evidence="3 4">DF2</strain>
        <strain evidence="2 5">JL14</strain>
    </source>
</reference>
<keyword evidence="4" id="KW-1185">Reference proteome</keyword>
<dbReference type="CDD" id="cd06989">
    <property type="entry name" value="cupin_DRT102"/>
    <property type="match status" value="1"/>
</dbReference>
<gene>
    <name evidence="2" type="ORF">P245_06745</name>
    <name evidence="3" type="ORF">P608_22985</name>
</gene>
<evidence type="ECO:0000256" key="1">
    <source>
        <dbReference type="SAM" id="SignalP"/>
    </source>
</evidence>
<dbReference type="Gene3D" id="2.60.120.10">
    <property type="entry name" value="Jelly Rolls"/>
    <property type="match status" value="1"/>
</dbReference>
<accession>A0A0K6HKS0</accession>
<dbReference type="SUPFAM" id="SSF51182">
    <property type="entry name" value="RmlC-like cupins"/>
    <property type="match status" value="1"/>
</dbReference>
<evidence type="ECO:0000313" key="5">
    <source>
        <dbReference type="Proteomes" id="UP000029567"/>
    </source>
</evidence>
<evidence type="ECO:0000313" key="3">
    <source>
        <dbReference type="EMBL" id="KGH06521.1"/>
    </source>
</evidence>